<feature type="region of interest" description="Disordered" evidence="3">
    <location>
        <begin position="1"/>
        <end position="22"/>
    </location>
</feature>
<dbReference type="PROSITE" id="PS51318">
    <property type="entry name" value="TAT"/>
    <property type="match status" value="1"/>
</dbReference>
<dbReference type="Gene3D" id="3.10.105.10">
    <property type="entry name" value="Dipeptide-binding Protein, Domain 3"/>
    <property type="match status" value="1"/>
</dbReference>
<reference evidence="5 6" key="1">
    <citation type="submission" date="2016-11" db="EMBL/GenBank/DDBJ databases">
        <authorList>
            <person name="Jaros S."/>
            <person name="Januszkiewicz K."/>
            <person name="Wedrychowicz H."/>
        </authorList>
    </citation>
    <scope>NUCLEOTIDE SEQUENCE [LARGE SCALE GENOMIC DNA]</scope>
    <source>
        <strain evidence="5 6">GAS95</strain>
    </source>
</reference>
<dbReference type="InterPro" id="IPR039424">
    <property type="entry name" value="SBP_5"/>
</dbReference>
<evidence type="ECO:0000259" key="4">
    <source>
        <dbReference type="Pfam" id="PF00496"/>
    </source>
</evidence>
<keyword evidence="2" id="KW-0732">Signal</keyword>
<name>A0A1N6KRC6_9BURK</name>
<dbReference type="Pfam" id="PF00496">
    <property type="entry name" value="SBP_bac_5"/>
    <property type="match status" value="1"/>
</dbReference>
<dbReference type="InterPro" id="IPR006311">
    <property type="entry name" value="TAT_signal"/>
</dbReference>
<dbReference type="InterPro" id="IPR030678">
    <property type="entry name" value="Peptide/Ni-bd"/>
</dbReference>
<evidence type="ECO:0000313" key="6">
    <source>
        <dbReference type="Proteomes" id="UP000185151"/>
    </source>
</evidence>
<comment type="similarity">
    <text evidence="1">Belongs to the bacterial solute-binding protein 5 family.</text>
</comment>
<dbReference type="AlphaFoldDB" id="A0A1N6KRC6"/>
<feature type="domain" description="Solute-binding protein family 5" evidence="4">
    <location>
        <begin position="107"/>
        <end position="468"/>
    </location>
</feature>
<keyword evidence="6" id="KW-1185">Reference proteome</keyword>
<dbReference type="GO" id="GO:0043190">
    <property type="term" value="C:ATP-binding cassette (ABC) transporter complex"/>
    <property type="evidence" value="ECO:0007669"/>
    <property type="project" value="InterPro"/>
</dbReference>
<gene>
    <name evidence="5" type="ORF">SAMN05444165_4384</name>
</gene>
<evidence type="ECO:0000256" key="3">
    <source>
        <dbReference type="SAM" id="MobiDB-lite"/>
    </source>
</evidence>
<dbReference type="RefSeq" id="WP_083640544.1">
    <property type="nucleotide sequence ID" value="NZ_FSRU01000002.1"/>
</dbReference>
<dbReference type="GO" id="GO:0015833">
    <property type="term" value="P:peptide transport"/>
    <property type="evidence" value="ECO:0007669"/>
    <property type="project" value="TreeGrafter"/>
</dbReference>
<dbReference type="OrthoDB" id="9801799at2"/>
<dbReference type="PIRSF" id="PIRSF002741">
    <property type="entry name" value="MppA"/>
    <property type="match status" value="1"/>
</dbReference>
<dbReference type="PANTHER" id="PTHR30290:SF38">
    <property type="entry name" value="D,D-DIPEPTIDE-BINDING PERIPLASMIC PROTEIN DDPA-RELATED"/>
    <property type="match status" value="1"/>
</dbReference>
<dbReference type="PANTHER" id="PTHR30290">
    <property type="entry name" value="PERIPLASMIC BINDING COMPONENT OF ABC TRANSPORTER"/>
    <property type="match status" value="1"/>
</dbReference>
<dbReference type="SUPFAM" id="SSF53850">
    <property type="entry name" value="Periplasmic binding protein-like II"/>
    <property type="match status" value="1"/>
</dbReference>
<dbReference type="Gene3D" id="3.40.190.10">
    <property type="entry name" value="Periplasmic binding protein-like II"/>
    <property type="match status" value="1"/>
</dbReference>
<proteinExistence type="inferred from homology"/>
<evidence type="ECO:0000256" key="2">
    <source>
        <dbReference type="ARBA" id="ARBA00022729"/>
    </source>
</evidence>
<dbReference type="GO" id="GO:1904680">
    <property type="term" value="F:peptide transmembrane transporter activity"/>
    <property type="evidence" value="ECO:0007669"/>
    <property type="project" value="TreeGrafter"/>
</dbReference>
<dbReference type="EMBL" id="FSRU01000002">
    <property type="protein sequence ID" value="SIO59073.1"/>
    <property type="molecule type" value="Genomic_DNA"/>
</dbReference>
<accession>A0A1N6KRC6</accession>
<dbReference type="InterPro" id="IPR000914">
    <property type="entry name" value="SBP_5_dom"/>
</dbReference>
<dbReference type="GO" id="GO:0030288">
    <property type="term" value="C:outer membrane-bounded periplasmic space"/>
    <property type="evidence" value="ECO:0007669"/>
    <property type="project" value="UniProtKB-ARBA"/>
</dbReference>
<organism evidence="5 6">
    <name type="scientific">Paraburkholderia phenazinium</name>
    <dbReference type="NCBI Taxonomy" id="60549"/>
    <lineage>
        <taxon>Bacteria</taxon>
        <taxon>Pseudomonadati</taxon>
        <taxon>Pseudomonadota</taxon>
        <taxon>Betaproteobacteria</taxon>
        <taxon>Burkholderiales</taxon>
        <taxon>Burkholderiaceae</taxon>
        <taxon>Paraburkholderia</taxon>
    </lineage>
</organism>
<evidence type="ECO:0000313" key="5">
    <source>
        <dbReference type="EMBL" id="SIO59073.1"/>
    </source>
</evidence>
<sequence>MSTASSSDTPLHASLQAPDAEPRSVQRRQFIAAAAAALALEYARPVLAAANSTQQADASTPKHGGTLLLIAQPEPPSLINALTPHVASQYVGGKIFQGLLTFDTQLKPVPVLASSWTSSPDGLHHVFTLQEGVRWHDGQPFDAQDVVFTLNEIAPQALPRMKLTAAKYFESIEAKGAGQVEIRLKKPYGGLFDLLGSGLLPILPRHLYAGKDARSNPANQHPVGTGPFVFKEWKHGAYIRLERNPNYWKKGLPYLDGIVYNILPDASARAIAFEQNNVHALRAGDVDYADVKRLSKLPGVESTTSGWELFSGMAFLELNQRKPPFDNVLVRQAVLHALNRQFIVDNIFFGFGKVATSSFISTTPFYDPNTPQFPYDPDRARALIRQSGVDVGKTTLTLVNGEKGGAWERVAEYTQQALNQVGFKIRVETTDAASWYAHVANWDFDLSYNFLFQNADPEFGVAPLYRADGISKGSPFNNAEGYNNPKVDALWDAAAQSTDPLKRKQIYGEIQTQLANDAAIANIFEMVNPTLYRSNVHNLLRTATSLNDSLDTTWIG</sequence>
<protein>
    <submittedName>
        <fullName evidence="5">Peptide/nickel transport system substrate-binding protein</fullName>
    </submittedName>
</protein>
<dbReference type="CDD" id="cd08517">
    <property type="entry name" value="PBP2_NikA_DppA_OppA_like_13"/>
    <property type="match status" value="1"/>
</dbReference>
<evidence type="ECO:0000256" key="1">
    <source>
        <dbReference type="ARBA" id="ARBA00005695"/>
    </source>
</evidence>
<dbReference type="Proteomes" id="UP000185151">
    <property type="component" value="Unassembled WGS sequence"/>
</dbReference>